<dbReference type="Gene3D" id="3.40.430.10">
    <property type="entry name" value="Dihydrofolate Reductase, subunit A"/>
    <property type="match status" value="1"/>
</dbReference>
<evidence type="ECO:0000256" key="5">
    <source>
        <dbReference type="ARBA" id="ARBA00022857"/>
    </source>
</evidence>
<dbReference type="EMBL" id="KE651168">
    <property type="protein sequence ID" value="EEB06159.1"/>
    <property type="molecule type" value="Genomic_DNA"/>
</dbReference>
<dbReference type="SUPFAM" id="SSF53474">
    <property type="entry name" value="alpha/beta-Hydrolases"/>
    <property type="match status" value="1"/>
</dbReference>
<gene>
    <name evidence="9" type="primary">dfr1</name>
    <name evidence="8" type="ORF">SJAG_01198</name>
</gene>
<dbReference type="GO" id="GO:0006730">
    <property type="term" value="P:one-carbon metabolic process"/>
    <property type="evidence" value="ECO:0007669"/>
    <property type="project" value="UniProtKB-KW"/>
</dbReference>
<dbReference type="GO" id="GO:0004146">
    <property type="term" value="F:dihydrofolate reductase activity"/>
    <property type="evidence" value="ECO:0000318"/>
    <property type="project" value="GO_Central"/>
</dbReference>
<dbReference type="Pfam" id="PF03959">
    <property type="entry name" value="FSH1"/>
    <property type="match status" value="1"/>
</dbReference>
<dbReference type="GO" id="GO:0046654">
    <property type="term" value="P:tetrahydrofolate biosynthetic process"/>
    <property type="evidence" value="ECO:0000318"/>
    <property type="project" value="GO_Central"/>
</dbReference>
<dbReference type="EC" id="1.5.1.3" evidence="2"/>
<dbReference type="AlphaFoldDB" id="B6K009"/>
<dbReference type="InterPro" id="IPR029058">
    <property type="entry name" value="AB_hydrolase_fold"/>
</dbReference>
<evidence type="ECO:0000313" key="8">
    <source>
        <dbReference type="EMBL" id="EEB06159.1"/>
    </source>
</evidence>
<dbReference type="InterPro" id="IPR001796">
    <property type="entry name" value="DHFR_dom"/>
</dbReference>
<dbReference type="OMA" id="HIVPQQA"/>
<dbReference type="GO" id="GO:0046655">
    <property type="term" value="P:folic acid metabolic process"/>
    <property type="evidence" value="ECO:0000318"/>
    <property type="project" value="GO_Central"/>
</dbReference>
<keyword evidence="5" id="KW-0521">NADP</keyword>
<reference evidence="8 10" key="1">
    <citation type="journal article" date="2011" name="Science">
        <title>Comparative functional genomics of the fission yeasts.</title>
        <authorList>
            <person name="Rhind N."/>
            <person name="Chen Z."/>
            <person name="Yassour M."/>
            <person name="Thompson D.A."/>
            <person name="Haas B.J."/>
            <person name="Habib N."/>
            <person name="Wapinski I."/>
            <person name="Roy S."/>
            <person name="Lin M.F."/>
            <person name="Heiman D.I."/>
            <person name="Young S.K."/>
            <person name="Furuya K."/>
            <person name="Guo Y."/>
            <person name="Pidoux A."/>
            <person name="Chen H.M."/>
            <person name="Robbertse B."/>
            <person name="Goldberg J.M."/>
            <person name="Aoki K."/>
            <person name="Bayne E.H."/>
            <person name="Berlin A.M."/>
            <person name="Desjardins C.A."/>
            <person name="Dobbs E."/>
            <person name="Dukaj L."/>
            <person name="Fan L."/>
            <person name="FitzGerald M.G."/>
            <person name="French C."/>
            <person name="Gujja S."/>
            <person name="Hansen K."/>
            <person name="Keifenheim D."/>
            <person name="Levin J.Z."/>
            <person name="Mosher R.A."/>
            <person name="Mueller C.A."/>
            <person name="Pfiffner J."/>
            <person name="Priest M."/>
            <person name="Russ C."/>
            <person name="Smialowska A."/>
            <person name="Swoboda P."/>
            <person name="Sykes S.M."/>
            <person name="Vaughn M."/>
            <person name="Vengrova S."/>
            <person name="Yoder R."/>
            <person name="Zeng Q."/>
            <person name="Allshire R."/>
            <person name="Baulcombe D."/>
            <person name="Birren B.W."/>
            <person name="Brown W."/>
            <person name="Ekwall K."/>
            <person name="Kellis M."/>
            <person name="Leatherwood J."/>
            <person name="Levin H."/>
            <person name="Margalit H."/>
            <person name="Martienssen R."/>
            <person name="Nieduszynski C.A."/>
            <person name="Spatafora J.W."/>
            <person name="Friedman N."/>
            <person name="Dalgaard J.Z."/>
            <person name="Baumann P."/>
            <person name="Niki H."/>
            <person name="Regev A."/>
            <person name="Nusbaum C."/>
        </authorList>
    </citation>
    <scope>NUCLEOTIDE SEQUENCE [LARGE SCALE GENOMIC DNA]</scope>
    <source>
        <strain evidence="10">yFS275 / FY16936</strain>
    </source>
</reference>
<comment type="pathway">
    <text evidence="1">Cofactor biosynthesis; tetrahydrofolate biosynthesis; 5,6,7,8-tetrahydrofolate from 7,8-dihydrofolate: step 1/1.</text>
</comment>
<dbReference type="VEuPathDB" id="FungiDB:SJAG_01198"/>
<feature type="domain" description="DHFR" evidence="7">
    <location>
        <begin position="232"/>
        <end position="444"/>
    </location>
</feature>
<evidence type="ECO:0000256" key="4">
    <source>
        <dbReference type="ARBA" id="ARBA00022563"/>
    </source>
</evidence>
<dbReference type="eggNOG" id="KOG1324">
    <property type="taxonomic scope" value="Eukaryota"/>
</dbReference>
<dbReference type="eggNOG" id="KOG2551">
    <property type="taxonomic scope" value="Eukaryota"/>
</dbReference>
<dbReference type="RefSeq" id="XP_002172452.1">
    <property type="nucleotide sequence ID" value="XM_002172416.2"/>
</dbReference>
<dbReference type="HOGENOM" id="CLU_627245_0_0_1"/>
<dbReference type="GeneID" id="7048348"/>
<evidence type="ECO:0000259" key="7">
    <source>
        <dbReference type="PROSITE" id="PS51330"/>
    </source>
</evidence>
<keyword evidence="4" id="KW-0554">One-carbon metabolism</keyword>
<name>B6K009_SCHJY</name>
<dbReference type="OrthoDB" id="414698at2759"/>
<evidence type="ECO:0000313" key="10">
    <source>
        <dbReference type="Proteomes" id="UP000001744"/>
    </source>
</evidence>
<dbReference type="GO" id="GO:0046452">
    <property type="term" value="P:dihydrofolate metabolic process"/>
    <property type="evidence" value="ECO:0000318"/>
    <property type="project" value="GO_Central"/>
</dbReference>
<proteinExistence type="predicted"/>
<dbReference type="SUPFAM" id="SSF53597">
    <property type="entry name" value="Dihydrofolate reductase-like"/>
    <property type="match status" value="1"/>
</dbReference>
<dbReference type="CDD" id="cd00209">
    <property type="entry name" value="DHFR"/>
    <property type="match status" value="1"/>
</dbReference>
<dbReference type="JaponicusDB" id="SJAG_01198">
    <property type="gene designation" value="dfr1"/>
</dbReference>
<evidence type="ECO:0000256" key="3">
    <source>
        <dbReference type="ARBA" id="ARBA00018886"/>
    </source>
</evidence>
<dbReference type="Gene3D" id="3.40.50.1820">
    <property type="entry name" value="alpha/beta hydrolase"/>
    <property type="match status" value="1"/>
</dbReference>
<dbReference type="GO" id="GO:0050661">
    <property type="term" value="F:NADP binding"/>
    <property type="evidence" value="ECO:0000318"/>
    <property type="project" value="GO_Central"/>
</dbReference>
<dbReference type="InterPro" id="IPR005645">
    <property type="entry name" value="FSH-like_dom"/>
</dbReference>
<dbReference type="PANTHER" id="PTHR48069:SF3">
    <property type="entry name" value="DIHYDROFOLATE REDUCTASE"/>
    <property type="match status" value="1"/>
</dbReference>
<dbReference type="PROSITE" id="PS51330">
    <property type="entry name" value="DHFR_2"/>
    <property type="match status" value="1"/>
</dbReference>
<sequence>MSKSLKVLCLHGYVQSGPVFSKKMGTVRKYLSKFMDLQFPTGPISAETTEGLTEEEKKARLSQLGGEGANQFGWFEVEDFKNTYGGWEKSLKSLDEYMTEKGPFDGIIGFSQGAGIAAWVAHLLEQGKPNPYINQPPLKFVVFIGGFKADKPEFAHFYEPKLKTPSLVISGLSDTLVPFARSMEFAKTLENPNVLTHPGQHIVPQQANYRVALRDFIFSAPSTGERTKHPRPLTLIVASASNLSIGQKNNLPWHIKDEMAYFANTTTNAKPAGVREDGKQVMNVVLMGRSCYDSLPKKNRPLKGRINVVITRNPDYNFGLKKGAEAPANLFKAPCIDTALDLLAEKYPEDGDVQIGRVFVIGGAQLYGSAMYHPLLKEILFTRIHQEFPGDTYFPIDPATSPLWERGTTEELRAIVGDDVADGRVPAKTSKNEEVELEFEYYKKDDVSDVLSKLSVKN</sequence>
<evidence type="ECO:0000256" key="2">
    <source>
        <dbReference type="ARBA" id="ARBA00012856"/>
    </source>
</evidence>
<evidence type="ECO:0000256" key="1">
    <source>
        <dbReference type="ARBA" id="ARBA00004903"/>
    </source>
</evidence>
<dbReference type="PRINTS" id="PR00070">
    <property type="entry name" value="DHFR"/>
</dbReference>
<accession>B6K009</accession>
<organism evidence="8 10">
    <name type="scientific">Schizosaccharomyces japonicus (strain yFS275 / FY16936)</name>
    <name type="common">Fission yeast</name>
    <dbReference type="NCBI Taxonomy" id="402676"/>
    <lineage>
        <taxon>Eukaryota</taxon>
        <taxon>Fungi</taxon>
        <taxon>Dikarya</taxon>
        <taxon>Ascomycota</taxon>
        <taxon>Taphrinomycotina</taxon>
        <taxon>Schizosaccharomycetes</taxon>
        <taxon>Schizosaccharomycetales</taxon>
        <taxon>Schizosaccharomycetaceae</taxon>
        <taxon>Schizosaccharomyces</taxon>
    </lineage>
</organism>
<dbReference type="Proteomes" id="UP000001744">
    <property type="component" value="Unassembled WGS sequence"/>
</dbReference>
<dbReference type="PANTHER" id="PTHR48069">
    <property type="entry name" value="DIHYDROFOLATE REDUCTASE"/>
    <property type="match status" value="1"/>
</dbReference>
<keyword evidence="6" id="KW-0560">Oxidoreductase</keyword>
<dbReference type="InterPro" id="IPR024072">
    <property type="entry name" value="DHFR-like_dom_sf"/>
</dbReference>
<dbReference type="STRING" id="402676.B6K009"/>
<evidence type="ECO:0000313" key="9">
    <source>
        <dbReference type="JaponicusDB" id="SJAG_01198"/>
    </source>
</evidence>
<dbReference type="InterPro" id="IPR012259">
    <property type="entry name" value="DHFR"/>
</dbReference>
<keyword evidence="10" id="KW-1185">Reference proteome</keyword>
<evidence type="ECO:0000256" key="6">
    <source>
        <dbReference type="ARBA" id="ARBA00023002"/>
    </source>
</evidence>
<protein>
    <recommendedName>
        <fullName evidence="3">Dihydrofolate reductase</fullName>
        <ecNumber evidence="2">1.5.1.3</ecNumber>
    </recommendedName>
</protein>
<dbReference type="Pfam" id="PF00186">
    <property type="entry name" value="DHFR_1"/>
    <property type="match status" value="1"/>
</dbReference>
<dbReference type="GO" id="GO:0005739">
    <property type="term" value="C:mitochondrion"/>
    <property type="evidence" value="ECO:0000318"/>
    <property type="project" value="GO_Central"/>
</dbReference>